<accession>A0A2K2AMR4</accession>
<proteinExistence type="predicted"/>
<protein>
    <submittedName>
        <fullName evidence="1">Uncharacterized protein</fullName>
    </submittedName>
</protein>
<reference evidence="1 2" key="1">
    <citation type="journal article" date="2006" name="Science">
        <title>The genome of black cottonwood, Populus trichocarpa (Torr. &amp; Gray).</title>
        <authorList>
            <person name="Tuskan G.A."/>
            <person name="Difazio S."/>
            <person name="Jansson S."/>
            <person name="Bohlmann J."/>
            <person name="Grigoriev I."/>
            <person name="Hellsten U."/>
            <person name="Putnam N."/>
            <person name="Ralph S."/>
            <person name="Rombauts S."/>
            <person name="Salamov A."/>
            <person name="Schein J."/>
            <person name="Sterck L."/>
            <person name="Aerts A."/>
            <person name="Bhalerao R.R."/>
            <person name="Bhalerao R.P."/>
            <person name="Blaudez D."/>
            <person name="Boerjan W."/>
            <person name="Brun A."/>
            <person name="Brunner A."/>
            <person name="Busov V."/>
            <person name="Campbell M."/>
            <person name="Carlson J."/>
            <person name="Chalot M."/>
            <person name="Chapman J."/>
            <person name="Chen G.L."/>
            <person name="Cooper D."/>
            <person name="Coutinho P.M."/>
            <person name="Couturier J."/>
            <person name="Covert S."/>
            <person name="Cronk Q."/>
            <person name="Cunningham R."/>
            <person name="Davis J."/>
            <person name="Degroeve S."/>
            <person name="Dejardin A."/>
            <person name="Depamphilis C."/>
            <person name="Detter J."/>
            <person name="Dirks B."/>
            <person name="Dubchak I."/>
            <person name="Duplessis S."/>
            <person name="Ehlting J."/>
            <person name="Ellis B."/>
            <person name="Gendler K."/>
            <person name="Goodstein D."/>
            <person name="Gribskov M."/>
            <person name="Grimwood J."/>
            <person name="Groover A."/>
            <person name="Gunter L."/>
            <person name="Hamberger B."/>
            <person name="Heinze B."/>
            <person name="Helariutta Y."/>
            <person name="Henrissat B."/>
            <person name="Holligan D."/>
            <person name="Holt R."/>
            <person name="Huang W."/>
            <person name="Islam-Faridi N."/>
            <person name="Jones S."/>
            <person name="Jones-Rhoades M."/>
            <person name="Jorgensen R."/>
            <person name="Joshi C."/>
            <person name="Kangasjarvi J."/>
            <person name="Karlsson J."/>
            <person name="Kelleher C."/>
            <person name="Kirkpatrick R."/>
            <person name="Kirst M."/>
            <person name="Kohler A."/>
            <person name="Kalluri U."/>
            <person name="Larimer F."/>
            <person name="Leebens-Mack J."/>
            <person name="Leple J.C."/>
            <person name="Locascio P."/>
            <person name="Lou Y."/>
            <person name="Lucas S."/>
            <person name="Martin F."/>
            <person name="Montanini B."/>
            <person name="Napoli C."/>
            <person name="Nelson D.R."/>
            <person name="Nelson C."/>
            <person name="Nieminen K."/>
            <person name="Nilsson O."/>
            <person name="Pereda V."/>
            <person name="Peter G."/>
            <person name="Philippe R."/>
            <person name="Pilate G."/>
            <person name="Poliakov A."/>
            <person name="Razumovskaya J."/>
            <person name="Richardson P."/>
            <person name="Rinaldi C."/>
            <person name="Ritland K."/>
            <person name="Rouze P."/>
            <person name="Ryaboy D."/>
            <person name="Schmutz J."/>
            <person name="Schrader J."/>
            <person name="Segerman B."/>
            <person name="Shin H."/>
            <person name="Siddiqui A."/>
            <person name="Sterky F."/>
            <person name="Terry A."/>
            <person name="Tsai C.J."/>
            <person name="Uberbacher E."/>
            <person name="Unneberg P."/>
            <person name="Vahala J."/>
            <person name="Wall K."/>
            <person name="Wessler S."/>
            <person name="Yang G."/>
            <person name="Yin T."/>
            <person name="Douglas C."/>
            <person name="Marra M."/>
            <person name="Sandberg G."/>
            <person name="Van de Peer Y."/>
            <person name="Rokhsar D."/>
        </authorList>
    </citation>
    <scope>NUCLEOTIDE SEQUENCE [LARGE SCALE GENOMIC DNA]</scope>
    <source>
        <strain evidence="2">cv. Nisqually</strain>
    </source>
</reference>
<dbReference type="Proteomes" id="UP000006729">
    <property type="component" value="Chromosome 5"/>
</dbReference>
<evidence type="ECO:0000313" key="1">
    <source>
        <dbReference type="EMBL" id="PNT38820.1"/>
    </source>
</evidence>
<keyword evidence="2" id="KW-1185">Reference proteome</keyword>
<gene>
    <name evidence="1" type="ORF">POPTR_005G258100</name>
</gene>
<name>A0A2K2AMR4_POPTR</name>
<sequence length="113" mass="12148">MVEEKMVSTSFGGVADYEEQAPGASVTYARTLGAGAARLERTWRLGLGKSSIGYGSPSATWCWVSPSARWRKGSTSVRKFVMTKASWLSPRHTIATWCSGLIATEGSPSVMGR</sequence>
<dbReference type="EMBL" id="CM009294">
    <property type="protein sequence ID" value="PNT38820.1"/>
    <property type="molecule type" value="Genomic_DNA"/>
</dbReference>
<evidence type="ECO:0000313" key="2">
    <source>
        <dbReference type="Proteomes" id="UP000006729"/>
    </source>
</evidence>
<dbReference type="AlphaFoldDB" id="A0A2K2AMR4"/>
<organism evidence="1 2">
    <name type="scientific">Populus trichocarpa</name>
    <name type="common">Western balsam poplar</name>
    <name type="synonym">Populus balsamifera subsp. trichocarpa</name>
    <dbReference type="NCBI Taxonomy" id="3694"/>
    <lineage>
        <taxon>Eukaryota</taxon>
        <taxon>Viridiplantae</taxon>
        <taxon>Streptophyta</taxon>
        <taxon>Embryophyta</taxon>
        <taxon>Tracheophyta</taxon>
        <taxon>Spermatophyta</taxon>
        <taxon>Magnoliopsida</taxon>
        <taxon>eudicotyledons</taxon>
        <taxon>Gunneridae</taxon>
        <taxon>Pentapetalae</taxon>
        <taxon>rosids</taxon>
        <taxon>fabids</taxon>
        <taxon>Malpighiales</taxon>
        <taxon>Salicaceae</taxon>
        <taxon>Saliceae</taxon>
        <taxon>Populus</taxon>
    </lineage>
</organism>
<dbReference type="InParanoid" id="A0A2K2AMR4"/>